<comment type="subcellular location">
    <subcellularLocation>
        <location evidence="1 6 7">Nucleus</location>
    </subcellularLocation>
</comment>
<dbReference type="Proteomes" id="UP000494165">
    <property type="component" value="Unassembled WGS sequence"/>
</dbReference>
<accession>A0A8S1CIC6</accession>
<dbReference type="GO" id="GO:0000978">
    <property type="term" value="F:RNA polymerase II cis-regulatory region sequence-specific DNA binding"/>
    <property type="evidence" value="ECO:0007669"/>
    <property type="project" value="TreeGrafter"/>
</dbReference>
<protein>
    <recommendedName>
        <fullName evidence="10">Homeobox domain-containing protein</fullName>
    </recommendedName>
</protein>
<evidence type="ECO:0000256" key="1">
    <source>
        <dbReference type="ARBA" id="ARBA00004123"/>
    </source>
</evidence>
<dbReference type="InterPro" id="IPR001356">
    <property type="entry name" value="HD"/>
</dbReference>
<evidence type="ECO:0000256" key="4">
    <source>
        <dbReference type="ARBA" id="ARBA00023155"/>
    </source>
</evidence>
<dbReference type="AlphaFoldDB" id="A0A8S1CIC6"/>
<keyword evidence="5 6" id="KW-0539">Nucleus</keyword>
<evidence type="ECO:0000256" key="7">
    <source>
        <dbReference type="RuleBase" id="RU000682"/>
    </source>
</evidence>
<evidence type="ECO:0000256" key="8">
    <source>
        <dbReference type="RuleBase" id="RU004442"/>
    </source>
</evidence>
<dbReference type="InterPro" id="IPR050609">
    <property type="entry name" value="Antp_homeobox_Deformed_sf"/>
</dbReference>
<feature type="DNA-binding region" description="Homeobox" evidence="6">
    <location>
        <begin position="194"/>
        <end position="253"/>
    </location>
</feature>
<dbReference type="SMART" id="SM00389">
    <property type="entry name" value="HOX"/>
    <property type="match status" value="1"/>
</dbReference>
<dbReference type="GO" id="GO:0009952">
    <property type="term" value="P:anterior/posterior pattern specification"/>
    <property type="evidence" value="ECO:0007669"/>
    <property type="project" value="TreeGrafter"/>
</dbReference>
<dbReference type="InterPro" id="IPR017995">
    <property type="entry name" value="Homeobox_antennapedia"/>
</dbReference>
<dbReference type="FunFam" id="1.10.10.60:FF:000176">
    <property type="entry name" value="pancreas/duodenum homeobox protein 1"/>
    <property type="match status" value="1"/>
</dbReference>
<evidence type="ECO:0000256" key="2">
    <source>
        <dbReference type="ARBA" id="ARBA00022473"/>
    </source>
</evidence>
<dbReference type="PRINTS" id="PR00025">
    <property type="entry name" value="ANTENNAPEDIA"/>
</dbReference>
<proteinExistence type="inferred from homology"/>
<feature type="region of interest" description="Disordered" evidence="9">
    <location>
        <begin position="92"/>
        <end position="166"/>
    </location>
</feature>
<keyword evidence="12" id="KW-1185">Reference proteome</keyword>
<evidence type="ECO:0000259" key="10">
    <source>
        <dbReference type="PROSITE" id="PS50071"/>
    </source>
</evidence>
<evidence type="ECO:0000256" key="5">
    <source>
        <dbReference type="ARBA" id="ARBA00023242"/>
    </source>
</evidence>
<dbReference type="GO" id="GO:0045944">
    <property type="term" value="P:positive regulation of transcription by RNA polymerase II"/>
    <property type="evidence" value="ECO:0007669"/>
    <property type="project" value="TreeGrafter"/>
</dbReference>
<evidence type="ECO:0000313" key="11">
    <source>
        <dbReference type="EMBL" id="CAB3369099.1"/>
    </source>
</evidence>
<comment type="similarity">
    <text evidence="8">Belongs to the Antp homeobox family.</text>
</comment>
<dbReference type="InterPro" id="IPR017970">
    <property type="entry name" value="Homeobox_CS"/>
</dbReference>
<feature type="region of interest" description="Disordered" evidence="9">
    <location>
        <begin position="251"/>
        <end position="310"/>
    </location>
</feature>
<keyword evidence="3 6" id="KW-0238">DNA-binding</keyword>
<gene>
    <name evidence="11" type="ORF">CLODIP_2_CD02541</name>
</gene>
<dbReference type="Gene3D" id="1.10.10.60">
    <property type="entry name" value="Homeodomain-like"/>
    <property type="match status" value="1"/>
</dbReference>
<dbReference type="PANTHER" id="PTHR45771">
    <property type="entry name" value="HOMEOTIC PROTEIN DEFORMED"/>
    <property type="match status" value="1"/>
</dbReference>
<feature type="region of interest" description="Disordered" evidence="9">
    <location>
        <begin position="325"/>
        <end position="346"/>
    </location>
</feature>
<dbReference type="InterPro" id="IPR001827">
    <property type="entry name" value="Homeobox_Antennapedia_CS"/>
</dbReference>
<sequence>MQQDASAMNSVYLNSYPAAAADPKFPPPEADYGQGPFMSATPDYFHQNSYAEHYVAPVPAGAAPPAPYQQYHHHHQSPYYPIHAAPQQHLYHVPPAAPAPPHLAPTVLSGGGGGDASPHVVQHASPAESPSTTADQHSMLDYPGDDSSGEMEDDDEESGDDGGDRVIYPWMKKIHVAGVGKPRTIGQFQPGMEPKRQRTAYTRHQILELEKEFHFNRYLTRRRRIEIAHSLNLSERQIKIWFQNRRMKWKKDNKLPNTKNVRRKNANGQPSPPKSRAKRGRSNNNVDGSSNLNDPLSQLGAMNPGDRQPQLHLSSATIDHQVTPLTPQSCHLQPPPLKQDFNLTPL</sequence>
<dbReference type="GO" id="GO:0048513">
    <property type="term" value="P:animal organ development"/>
    <property type="evidence" value="ECO:0007669"/>
    <property type="project" value="UniProtKB-ARBA"/>
</dbReference>
<evidence type="ECO:0000256" key="3">
    <source>
        <dbReference type="ARBA" id="ARBA00023125"/>
    </source>
</evidence>
<evidence type="ECO:0000256" key="9">
    <source>
        <dbReference type="SAM" id="MobiDB-lite"/>
    </source>
</evidence>
<dbReference type="PROSITE" id="PS00032">
    <property type="entry name" value="ANTENNAPEDIA"/>
    <property type="match status" value="1"/>
</dbReference>
<dbReference type="PANTHER" id="PTHR45771:SF14">
    <property type="entry name" value="HOMEOTIC PROTEIN DEFORMED"/>
    <property type="match status" value="1"/>
</dbReference>
<comment type="caution">
    <text evidence="11">The sequence shown here is derived from an EMBL/GenBank/DDBJ whole genome shotgun (WGS) entry which is preliminary data.</text>
</comment>
<feature type="compositionally biased region" description="Acidic residues" evidence="9">
    <location>
        <begin position="143"/>
        <end position="161"/>
    </location>
</feature>
<keyword evidence="2" id="KW-0217">Developmental protein</keyword>
<evidence type="ECO:0000256" key="6">
    <source>
        <dbReference type="PROSITE-ProRule" id="PRU00108"/>
    </source>
</evidence>
<dbReference type="Pfam" id="PF00046">
    <property type="entry name" value="Homeodomain"/>
    <property type="match status" value="1"/>
</dbReference>
<organism evidence="11 12">
    <name type="scientific">Cloeon dipterum</name>
    <dbReference type="NCBI Taxonomy" id="197152"/>
    <lineage>
        <taxon>Eukaryota</taxon>
        <taxon>Metazoa</taxon>
        <taxon>Ecdysozoa</taxon>
        <taxon>Arthropoda</taxon>
        <taxon>Hexapoda</taxon>
        <taxon>Insecta</taxon>
        <taxon>Pterygota</taxon>
        <taxon>Palaeoptera</taxon>
        <taxon>Ephemeroptera</taxon>
        <taxon>Pisciforma</taxon>
        <taxon>Baetidae</taxon>
        <taxon>Cloeon</taxon>
    </lineage>
</organism>
<reference evidence="11 12" key="1">
    <citation type="submission" date="2020-04" db="EMBL/GenBank/DDBJ databases">
        <authorList>
            <person name="Alioto T."/>
            <person name="Alioto T."/>
            <person name="Gomez Garrido J."/>
        </authorList>
    </citation>
    <scope>NUCLEOTIDE SEQUENCE [LARGE SCALE GENOMIC DNA]</scope>
</reference>
<name>A0A8S1CIC6_9INSE</name>
<evidence type="ECO:0000313" key="12">
    <source>
        <dbReference type="Proteomes" id="UP000494165"/>
    </source>
</evidence>
<dbReference type="PROSITE" id="PS50071">
    <property type="entry name" value="HOMEOBOX_2"/>
    <property type="match status" value="1"/>
</dbReference>
<keyword evidence="4 6" id="KW-0371">Homeobox</keyword>
<dbReference type="InterPro" id="IPR009057">
    <property type="entry name" value="Homeodomain-like_sf"/>
</dbReference>
<dbReference type="OrthoDB" id="6159439at2759"/>
<dbReference type="PROSITE" id="PS00027">
    <property type="entry name" value="HOMEOBOX_1"/>
    <property type="match status" value="1"/>
</dbReference>
<dbReference type="CDD" id="cd00086">
    <property type="entry name" value="homeodomain"/>
    <property type="match status" value="1"/>
</dbReference>
<dbReference type="SUPFAM" id="SSF46689">
    <property type="entry name" value="Homeodomain-like"/>
    <property type="match status" value="1"/>
</dbReference>
<dbReference type="GO" id="GO:0000981">
    <property type="term" value="F:DNA-binding transcription factor activity, RNA polymerase II-specific"/>
    <property type="evidence" value="ECO:0007669"/>
    <property type="project" value="InterPro"/>
</dbReference>
<dbReference type="InterPro" id="IPR020479">
    <property type="entry name" value="HD_metazoa"/>
</dbReference>
<feature type="compositionally biased region" description="Polar residues" evidence="9">
    <location>
        <begin position="282"/>
        <end position="296"/>
    </location>
</feature>
<dbReference type="PRINTS" id="PR00024">
    <property type="entry name" value="HOMEOBOX"/>
</dbReference>
<feature type="domain" description="Homeobox" evidence="10">
    <location>
        <begin position="192"/>
        <end position="252"/>
    </location>
</feature>
<dbReference type="GO" id="GO:0005654">
    <property type="term" value="C:nucleoplasm"/>
    <property type="evidence" value="ECO:0007669"/>
    <property type="project" value="TreeGrafter"/>
</dbReference>
<dbReference type="EMBL" id="CADEPI010000042">
    <property type="protein sequence ID" value="CAB3369099.1"/>
    <property type="molecule type" value="Genomic_DNA"/>
</dbReference>